<evidence type="ECO:0000256" key="10">
    <source>
        <dbReference type="ARBA" id="ARBA00023049"/>
    </source>
</evidence>
<dbReference type="GO" id="GO:0005886">
    <property type="term" value="C:plasma membrane"/>
    <property type="evidence" value="ECO:0007669"/>
    <property type="project" value="UniProtKB-SubCell"/>
</dbReference>
<keyword evidence="11 12" id="KW-0472">Membrane</keyword>
<evidence type="ECO:0000256" key="1">
    <source>
        <dbReference type="ARBA" id="ARBA00004651"/>
    </source>
</evidence>
<dbReference type="PANTHER" id="PTHR43221">
    <property type="entry name" value="PROTEASE HTPX"/>
    <property type="match status" value="1"/>
</dbReference>
<keyword evidence="7 12" id="KW-0378">Hydrolase</keyword>
<feature type="active site" evidence="12">
    <location>
        <position position="133"/>
    </location>
</feature>
<comment type="subcellular location">
    <subcellularLocation>
        <location evidence="1 12">Cell membrane</location>
        <topology evidence="1 12">Multi-pass membrane protein</topology>
    </subcellularLocation>
</comment>
<dbReference type="GO" id="GO:0008270">
    <property type="term" value="F:zinc ion binding"/>
    <property type="evidence" value="ECO:0007669"/>
    <property type="project" value="UniProtKB-UniRule"/>
</dbReference>
<accession>A0A0D6JDE8</accession>
<keyword evidence="4 12" id="KW-0645">Protease</keyword>
<feature type="transmembrane region" description="Helical" evidence="12">
    <location>
        <begin position="9"/>
        <end position="26"/>
    </location>
</feature>
<evidence type="ECO:0000313" key="16">
    <source>
        <dbReference type="Proteomes" id="UP000033187"/>
    </source>
</evidence>
<feature type="binding site" evidence="12">
    <location>
        <position position="136"/>
    </location>
    <ligand>
        <name>Zn(2+)</name>
        <dbReference type="ChEBI" id="CHEBI:29105"/>
        <note>catalytic</note>
    </ligand>
</feature>
<evidence type="ECO:0000313" key="15">
    <source>
        <dbReference type="EMBL" id="CPR17291.1"/>
    </source>
</evidence>
<evidence type="ECO:0000256" key="12">
    <source>
        <dbReference type="HAMAP-Rule" id="MF_00188"/>
    </source>
</evidence>
<dbReference type="InterPro" id="IPR022919">
    <property type="entry name" value="Pept_M48_protease_HtpX"/>
</dbReference>
<dbReference type="KEGG" id="fiy:BN1229_v1_1186"/>
<feature type="domain" description="Peptidase M48" evidence="14">
    <location>
        <begin position="68"/>
        <end position="284"/>
    </location>
</feature>
<comment type="similarity">
    <text evidence="2 12">Belongs to the peptidase M48B family.</text>
</comment>
<dbReference type="NCBIfam" id="NF002826">
    <property type="entry name" value="PRK03001.1"/>
    <property type="match status" value="1"/>
</dbReference>
<keyword evidence="5 12" id="KW-0812">Transmembrane</keyword>
<dbReference type="CDD" id="cd07336">
    <property type="entry name" value="M48B_HtpX_like"/>
    <property type="match status" value="1"/>
</dbReference>
<dbReference type="InterPro" id="IPR050083">
    <property type="entry name" value="HtpX_protease"/>
</dbReference>
<dbReference type="HAMAP" id="MF_00188">
    <property type="entry name" value="Pept_M48_protease_HtpX"/>
    <property type="match status" value="1"/>
</dbReference>
<dbReference type="GO" id="GO:0004222">
    <property type="term" value="F:metalloendopeptidase activity"/>
    <property type="evidence" value="ECO:0007669"/>
    <property type="project" value="UniProtKB-UniRule"/>
</dbReference>
<evidence type="ECO:0000256" key="2">
    <source>
        <dbReference type="ARBA" id="ARBA00009779"/>
    </source>
</evidence>
<feature type="region of interest" description="Disordered" evidence="13">
    <location>
        <begin position="292"/>
        <end position="326"/>
    </location>
</feature>
<gene>
    <name evidence="12 15" type="primary">htpX</name>
    <name evidence="15" type="ORF">YBN1229_v1_1186</name>
</gene>
<evidence type="ECO:0000256" key="4">
    <source>
        <dbReference type="ARBA" id="ARBA00022670"/>
    </source>
</evidence>
<keyword evidence="6 12" id="KW-0479">Metal-binding</keyword>
<comment type="cofactor">
    <cofactor evidence="12">
        <name>Zn(2+)</name>
        <dbReference type="ChEBI" id="CHEBI:29105"/>
    </cofactor>
    <text evidence="12">Binds 1 zinc ion per subunit.</text>
</comment>
<keyword evidence="9 12" id="KW-1133">Transmembrane helix</keyword>
<feature type="transmembrane region" description="Helical" evidence="12">
    <location>
        <begin position="32"/>
        <end position="49"/>
    </location>
</feature>
<reference evidence="16" key="1">
    <citation type="submission" date="2015-02" db="EMBL/GenBank/DDBJ databases">
        <authorList>
            <person name="Chooi Y.-H."/>
        </authorList>
    </citation>
    <scope>NUCLEOTIDE SEQUENCE [LARGE SCALE GENOMIC DNA]</scope>
    <source>
        <strain evidence="16">strain Y</strain>
    </source>
</reference>
<evidence type="ECO:0000256" key="7">
    <source>
        <dbReference type="ARBA" id="ARBA00022801"/>
    </source>
</evidence>
<keyword evidence="16" id="KW-1185">Reference proteome</keyword>
<dbReference type="NCBIfam" id="NF002363">
    <property type="entry name" value="PRK01345.1"/>
    <property type="match status" value="1"/>
</dbReference>
<evidence type="ECO:0000256" key="3">
    <source>
        <dbReference type="ARBA" id="ARBA00022475"/>
    </source>
</evidence>
<dbReference type="Pfam" id="PF01435">
    <property type="entry name" value="Peptidase_M48"/>
    <property type="match status" value="1"/>
</dbReference>
<evidence type="ECO:0000256" key="6">
    <source>
        <dbReference type="ARBA" id="ARBA00022723"/>
    </source>
</evidence>
<keyword evidence="8 12" id="KW-0862">Zinc</keyword>
<dbReference type="EMBL" id="LN829119">
    <property type="protein sequence ID" value="CPR17291.1"/>
    <property type="molecule type" value="Genomic_DNA"/>
</dbReference>
<dbReference type="InterPro" id="IPR001915">
    <property type="entry name" value="Peptidase_M48"/>
</dbReference>
<dbReference type="KEGG" id="fil:BN1229_v1_1187"/>
<evidence type="ECO:0000256" key="8">
    <source>
        <dbReference type="ARBA" id="ARBA00022833"/>
    </source>
</evidence>
<organism evidence="15 16">
    <name type="scientific">Candidatus Filomicrobium marinum</name>
    <dbReference type="NCBI Taxonomy" id="1608628"/>
    <lineage>
        <taxon>Bacteria</taxon>
        <taxon>Pseudomonadati</taxon>
        <taxon>Pseudomonadota</taxon>
        <taxon>Alphaproteobacteria</taxon>
        <taxon>Hyphomicrobiales</taxon>
        <taxon>Hyphomicrobiaceae</taxon>
        <taxon>Filomicrobium</taxon>
    </lineage>
</organism>
<feature type="binding site" evidence="12">
    <location>
        <position position="132"/>
    </location>
    <ligand>
        <name>Zn(2+)</name>
        <dbReference type="ChEBI" id="CHEBI:29105"/>
        <note>catalytic</note>
    </ligand>
</feature>
<feature type="transmembrane region" description="Helical" evidence="12">
    <location>
        <begin position="143"/>
        <end position="162"/>
    </location>
</feature>
<dbReference type="GO" id="GO:0006508">
    <property type="term" value="P:proteolysis"/>
    <property type="evidence" value="ECO:0007669"/>
    <property type="project" value="UniProtKB-KW"/>
</dbReference>
<proteinExistence type="inferred from homology"/>
<keyword evidence="3 12" id="KW-1003">Cell membrane</keyword>
<dbReference type="Proteomes" id="UP000033187">
    <property type="component" value="Chromosome 1"/>
</dbReference>
<dbReference type="PANTHER" id="PTHR43221:SF1">
    <property type="entry name" value="PROTEASE HTPX"/>
    <property type="match status" value="1"/>
</dbReference>
<evidence type="ECO:0000256" key="13">
    <source>
        <dbReference type="SAM" id="MobiDB-lite"/>
    </source>
</evidence>
<keyword evidence="10 12" id="KW-0482">Metalloprotease</keyword>
<evidence type="ECO:0000259" key="14">
    <source>
        <dbReference type="Pfam" id="PF01435"/>
    </source>
</evidence>
<dbReference type="EC" id="3.4.24.-" evidence="12"/>
<evidence type="ECO:0000256" key="9">
    <source>
        <dbReference type="ARBA" id="ARBA00022989"/>
    </source>
</evidence>
<protein>
    <recommendedName>
        <fullName evidence="12">Protease HtpX homolog</fullName>
        <ecNumber evidence="12">3.4.24.-</ecNumber>
    </recommendedName>
</protein>
<dbReference type="Gene3D" id="3.30.2010.10">
    <property type="entry name" value="Metalloproteases ('zincins'), catalytic domain"/>
    <property type="match status" value="1"/>
</dbReference>
<name>A0A0D6JDE8_9HYPH</name>
<evidence type="ECO:0000256" key="5">
    <source>
        <dbReference type="ARBA" id="ARBA00022692"/>
    </source>
</evidence>
<evidence type="ECO:0000256" key="11">
    <source>
        <dbReference type="ARBA" id="ARBA00023136"/>
    </source>
</evidence>
<feature type="transmembrane region" description="Helical" evidence="12">
    <location>
        <begin position="182"/>
        <end position="203"/>
    </location>
</feature>
<sequence>MPMNYVKTAMLLAFLTAIFVMMGYLIGGSTGMVIAFIVALVMNGFSFWNSDKMVLRMYQAQEVSEANAPEYYRLVQGLAANADLPMPKVYILPSPQPNAFATGRDPHHSAVAASTGLLDISSREELAGVIAHELAHIKNRDTLTMTIAATIGGAISMLAQYLQFSAMFGGGSDENRSSPLGWIGVLGAALLAPFAAMLVQMAISRSREYQADRMGAMICGNPLWLASALGKIERYARGTVNEEAEHAPATAHMFIINPLNGRGVDNWFSTHPATGNRIAALEALAREMNITQSSSAPAYTEEPARQPGGPWSRTARDTDGGRGPWG</sequence>
<dbReference type="AlphaFoldDB" id="A0A0D6JDE8"/>
<feature type="binding site" evidence="12">
    <location>
        <position position="208"/>
    </location>
    <ligand>
        <name>Zn(2+)</name>
        <dbReference type="ChEBI" id="CHEBI:29105"/>
        <note>catalytic</note>
    </ligand>
</feature>